<protein>
    <submittedName>
        <fullName evidence="2">Serine--tRNA ligase</fullName>
    </submittedName>
</protein>
<keyword evidence="1" id="KW-0175">Coiled coil</keyword>
<dbReference type="Proteomes" id="UP000094527">
    <property type="component" value="Unassembled WGS sequence"/>
</dbReference>
<dbReference type="SUPFAM" id="SSF46589">
    <property type="entry name" value="tRNA-binding arm"/>
    <property type="match status" value="1"/>
</dbReference>
<dbReference type="InterPro" id="IPR002317">
    <property type="entry name" value="Ser-tRNA-ligase_type_1"/>
</dbReference>
<proteinExistence type="predicted"/>
<sequence length="404" mass="46207">MIKSLVICNMYCRKYLLSSINFQHKFQNASSSSSNSGSWRNYSVSRPKFHKFTCDFPPHVKIHNTIAVNRFKPLQENAAYFSNSDSTRQYSTQNLFRLTETSASQLQPYLDISNIIKIQEAIQDSINRRQLTRQQVKEVKTLFNQAQAYQRKKENALQLKEANTAKYQALNRSENKDEHTEKLLELKEQGRCLRDEVRAAENKFNEVNDSLVDFVLSLPNVLDRETPATEAQLLKEVAPKVNLGYDDPEYTAVETQCGPGLLAEFPIGKTAWLDIDLRGKAQAHLLSGGFVETGNAEYVKRLILQGAGIDEKQFLRIREPNVKKGWEHATYLAGGASFPSFLALFAQSIIEEPKILPIRYFVIGRSYESQKTKPGFYQSHVVQAFVACRSEEEMEKEFQNLQKK</sequence>
<dbReference type="OrthoDB" id="24683at2759"/>
<name>A0A1D2N9F1_ORCCI</name>
<dbReference type="STRING" id="48709.A0A1D2N9F1"/>
<reference evidence="2 3" key="1">
    <citation type="journal article" date="2016" name="Genome Biol. Evol.">
        <title>Gene Family Evolution Reflects Adaptation to Soil Environmental Stressors in the Genome of the Collembolan Orchesella cincta.</title>
        <authorList>
            <person name="Faddeeva-Vakhrusheva A."/>
            <person name="Derks M.F."/>
            <person name="Anvar S.Y."/>
            <person name="Agamennone V."/>
            <person name="Suring W."/>
            <person name="Smit S."/>
            <person name="van Straalen N.M."/>
            <person name="Roelofs D."/>
        </authorList>
    </citation>
    <scope>NUCLEOTIDE SEQUENCE [LARGE SCALE GENOMIC DNA]</scope>
    <source>
        <tissue evidence="2">Mixed pool</tissue>
    </source>
</reference>
<evidence type="ECO:0000256" key="1">
    <source>
        <dbReference type="SAM" id="Coils"/>
    </source>
</evidence>
<evidence type="ECO:0000313" key="3">
    <source>
        <dbReference type="Proteomes" id="UP000094527"/>
    </source>
</evidence>
<dbReference type="InterPro" id="IPR010978">
    <property type="entry name" value="tRNA-bd_arm"/>
</dbReference>
<feature type="coiled-coil region" evidence="1">
    <location>
        <begin position="139"/>
        <end position="203"/>
    </location>
</feature>
<gene>
    <name evidence="2" type="ORF">Ocin01_04802</name>
</gene>
<dbReference type="GO" id="GO:0004828">
    <property type="term" value="F:serine-tRNA ligase activity"/>
    <property type="evidence" value="ECO:0007669"/>
    <property type="project" value="InterPro"/>
</dbReference>
<comment type="caution">
    <text evidence="2">The sequence shown here is derived from an EMBL/GenBank/DDBJ whole genome shotgun (WGS) entry which is preliminary data.</text>
</comment>
<dbReference type="PANTHER" id="PTHR11778">
    <property type="entry name" value="SERYL-TRNA SYNTHETASE"/>
    <property type="match status" value="1"/>
</dbReference>
<dbReference type="GO" id="GO:0005524">
    <property type="term" value="F:ATP binding"/>
    <property type="evidence" value="ECO:0007669"/>
    <property type="project" value="InterPro"/>
</dbReference>
<dbReference type="GO" id="GO:0006434">
    <property type="term" value="P:seryl-tRNA aminoacylation"/>
    <property type="evidence" value="ECO:0007669"/>
    <property type="project" value="InterPro"/>
</dbReference>
<dbReference type="AlphaFoldDB" id="A0A1D2N9F1"/>
<evidence type="ECO:0000313" key="2">
    <source>
        <dbReference type="EMBL" id="ODN01890.1"/>
    </source>
</evidence>
<keyword evidence="2" id="KW-0436">Ligase</keyword>
<organism evidence="2 3">
    <name type="scientific">Orchesella cincta</name>
    <name type="common">Springtail</name>
    <name type="synonym">Podura cincta</name>
    <dbReference type="NCBI Taxonomy" id="48709"/>
    <lineage>
        <taxon>Eukaryota</taxon>
        <taxon>Metazoa</taxon>
        <taxon>Ecdysozoa</taxon>
        <taxon>Arthropoda</taxon>
        <taxon>Hexapoda</taxon>
        <taxon>Collembola</taxon>
        <taxon>Entomobryomorpha</taxon>
        <taxon>Entomobryoidea</taxon>
        <taxon>Orchesellidae</taxon>
        <taxon>Orchesellinae</taxon>
        <taxon>Orchesella</taxon>
    </lineage>
</organism>
<accession>A0A1D2N9F1</accession>
<dbReference type="EMBL" id="LJIJ01000135">
    <property type="protein sequence ID" value="ODN01890.1"/>
    <property type="molecule type" value="Genomic_DNA"/>
</dbReference>
<keyword evidence="3" id="KW-1185">Reference proteome</keyword>